<feature type="region of interest" description="Disordered" evidence="3">
    <location>
        <begin position="1110"/>
        <end position="1146"/>
    </location>
</feature>
<dbReference type="Pfam" id="PF00353">
    <property type="entry name" value="HemolysinCabind"/>
    <property type="match status" value="8"/>
</dbReference>
<dbReference type="GO" id="GO:0005509">
    <property type="term" value="F:calcium ion binding"/>
    <property type="evidence" value="ECO:0007669"/>
    <property type="project" value="InterPro"/>
</dbReference>
<proteinExistence type="predicted"/>
<evidence type="ECO:0000256" key="1">
    <source>
        <dbReference type="ARBA" id="ARBA00004613"/>
    </source>
</evidence>
<dbReference type="SMART" id="SM00306">
    <property type="entry name" value="HintN"/>
    <property type="match status" value="1"/>
</dbReference>
<dbReference type="NCBIfam" id="NF012211">
    <property type="entry name" value="tand_rpt_95"/>
    <property type="match status" value="2"/>
</dbReference>
<comment type="subcellular location">
    <subcellularLocation>
        <location evidence="1">Secreted</location>
    </subcellularLocation>
</comment>
<feature type="region of interest" description="Disordered" evidence="3">
    <location>
        <begin position="1034"/>
        <end position="1061"/>
    </location>
</feature>
<dbReference type="GO" id="GO:0016539">
    <property type="term" value="P:intein-mediated protein splicing"/>
    <property type="evidence" value="ECO:0007669"/>
    <property type="project" value="InterPro"/>
</dbReference>
<keyword evidence="2" id="KW-0964">Secreted</keyword>
<dbReference type="SUPFAM" id="SSF51120">
    <property type="entry name" value="beta-Roll"/>
    <property type="match status" value="6"/>
</dbReference>
<dbReference type="InterPro" id="IPR011049">
    <property type="entry name" value="Serralysin-like_metalloprot_C"/>
</dbReference>
<dbReference type="OrthoDB" id="6305173at2"/>
<dbReference type="InterPro" id="IPR025193">
    <property type="entry name" value="DUF4114"/>
</dbReference>
<feature type="region of interest" description="Disordered" evidence="3">
    <location>
        <begin position="75"/>
        <end position="110"/>
    </location>
</feature>
<protein>
    <submittedName>
        <fullName evidence="5">Tandem-95 repeat protein</fullName>
    </submittedName>
</protein>
<dbReference type="Gene3D" id="2.150.10.10">
    <property type="entry name" value="Serralysin-like metalloprotease, C-terminal"/>
    <property type="match status" value="3"/>
</dbReference>
<organism evidence="5 6">
    <name type="scientific">Aliishimia ponticola</name>
    <dbReference type="NCBI Taxonomy" id="2499833"/>
    <lineage>
        <taxon>Bacteria</taxon>
        <taxon>Pseudomonadati</taxon>
        <taxon>Pseudomonadota</taxon>
        <taxon>Alphaproteobacteria</taxon>
        <taxon>Rhodobacterales</taxon>
        <taxon>Paracoccaceae</taxon>
        <taxon>Aliishimia</taxon>
    </lineage>
</organism>
<evidence type="ECO:0000313" key="5">
    <source>
        <dbReference type="EMBL" id="THH38752.1"/>
    </source>
</evidence>
<dbReference type="InterPro" id="IPR050557">
    <property type="entry name" value="RTX_toxin/Mannuronan_C5-epim"/>
</dbReference>
<dbReference type="InterPro" id="IPR036844">
    <property type="entry name" value="Hint_dom_sf"/>
</dbReference>
<gene>
    <name evidence="5" type="ORF">E4Z66_04090</name>
</gene>
<dbReference type="InterPro" id="IPR028992">
    <property type="entry name" value="Hedgehog/Intein_dom"/>
</dbReference>
<sequence>MRGVCLSHGKVKPWSRQCRFLPSLLGRTHLSFRSGCFRRSIRLLAPPMGMFFVLSFRRFAGRALRSYEEKMMSNSTKHWTDGAVEGEASGESMSRGYDDGNAPTDQGGDRITDCGDVIFGNGGDDTISGGKGDDTIFGNAGDDTISGGKGNDEIYGDDGGLTSPIHVTVFKSYGSSADFNNGLFIYVFDPATGTVLEEIDLTDNVKCNVGDTFEVSVPTGATVGLGIRSPEGDFYSSGYGANAGLNPDGEVHTRLISQDGVNGPVSLGFEDLYGLGDQDFEDVEVKIDLAQSGATFDNAHVSYSSDAGAVAAGDDVLLGGAGDDVLHGEDGNDTIFGDNGDAGETVREIFQWSDESGFAYEKSTTGFTQDTGSASITFDVESASAGVTNEFHREYQNTDDLDAEVGNKSSFQSVLNGSSNSAVYSWTSDQPLEDVEFRINDIDGSGQVKVLAYDADGNPIEVVLSDAGSDVGLSDTDSIAGNDTATSLNDGYAPNSDAAHSVLVTIPGPVSRWEILHDQLGNANSGITVTDIAFTTVSEGSADGNDTLYGGAGDDILDGEAGADMVFGGDDADTIIGGAGDTVDGGAGGNDYDVLDLTGMGPFVIDGLTPDSNGNGFDGTIVFVDESGTPTGETIVFTEIESIQGDNRGDAPPFANDDTAVTDEDTAVVIDVLANDFDGDGQALTVTEASSPNGTVDINADGTLTFTPAPDYNGPATITYTVADPDGNEDFGTVYVTVNPVNDAPVAMDDFATTTDAPVMIPVLDNDTDVDGDALTIIAATSPNGTVDINADGTLTFTPTEGFEGDATINYTVADPDGLMDDAVVTVEVTGPPLDGIVEGTAGNDLIDVDYTGDPEGDRVDNNDAILPGEGPNDDIILGFAGDDTIIAGEGDDEVDGGIGNDTITTGAGSDEVQGGAGDDVINTGNGSFLIDKGYPGVFTGEEGTPGIYDDRDTVYGGDGNDTIRTGDDEDFIDGGDGNDVIDGGIDDDTIHGGSGDDRIVGGEGEDTIYAGDGDDTIYAGNDPVLGLDQFNIEDDGSNPLGPDLRPDNGRDTVYGGAGNDTIYGADDDDALYGEAGDDYIDGEIDDDLIDGGIGNDTLLGGQGDDVILGGDGNDSIDGGTGNDTLSGGADRDTFTNVNAGDTVDGGGAGDDYDILDLTGSTDPNGSLEVTFTGPDANGNGFDGFVTYFDQNGASTGTLTFTDVEEVIPCFTPGTLIATPQGERRVEELSVGDRVITRDNGIQRIRWVGSRALSGADLASARHLRPVMIRAGALGGGLPERDMLVSPNHRVLVANQKTELFFEESEVLVAAKHLTALEGVEIVDVADVEYIHIMFDQHEVILSDGAWTESFQPGDMTLGAMGAEQRDEIFELFPELKTREGMGSYASARRSLKKHEALLVTM</sequence>
<comment type="caution">
    <text evidence="5">The sequence shown here is derived from an EMBL/GenBank/DDBJ whole genome shotgun (WGS) entry which is preliminary data.</text>
</comment>
<dbReference type="GO" id="GO:0005576">
    <property type="term" value="C:extracellular region"/>
    <property type="evidence" value="ECO:0007669"/>
    <property type="project" value="UniProtKB-SubCell"/>
</dbReference>
<evidence type="ECO:0000256" key="2">
    <source>
        <dbReference type="ARBA" id="ARBA00022525"/>
    </source>
</evidence>
<dbReference type="Pfam" id="PF13403">
    <property type="entry name" value="Hint_2"/>
    <property type="match status" value="1"/>
</dbReference>
<dbReference type="Gene3D" id="2.60.40.2810">
    <property type="match status" value="2"/>
</dbReference>
<dbReference type="SUPFAM" id="SSF51294">
    <property type="entry name" value="Hedgehog/intein (Hint) domain"/>
    <property type="match status" value="1"/>
</dbReference>
<dbReference type="InterPro" id="IPR001343">
    <property type="entry name" value="Hemolysn_Ca-bd"/>
</dbReference>
<dbReference type="PANTHER" id="PTHR38340">
    <property type="entry name" value="S-LAYER PROTEIN"/>
    <property type="match status" value="1"/>
</dbReference>
<accession>A0A4S4NGG9</accession>
<reference evidence="5 6" key="1">
    <citation type="submission" date="2019-04" db="EMBL/GenBank/DDBJ databases">
        <title>Shimia ponticola sp. nov., isolated from seawater.</title>
        <authorList>
            <person name="Kim Y.-O."/>
            <person name="Yoon J.-H."/>
        </authorList>
    </citation>
    <scope>NUCLEOTIDE SEQUENCE [LARGE SCALE GENOMIC DNA]</scope>
    <source>
        <strain evidence="5 6">MYP11</strain>
    </source>
</reference>
<dbReference type="PRINTS" id="PR00313">
    <property type="entry name" value="CABNDNGRPT"/>
</dbReference>
<keyword evidence="6" id="KW-1185">Reference proteome</keyword>
<dbReference type="PROSITE" id="PS00330">
    <property type="entry name" value="HEMOLYSIN_CALCIUM"/>
    <property type="match status" value="5"/>
</dbReference>
<evidence type="ECO:0000256" key="3">
    <source>
        <dbReference type="SAM" id="MobiDB-lite"/>
    </source>
</evidence>
<feature type="domain" description="Hint" evidence="4">
    <location>
        <begin position="1208"/>
        <end position="1324"/>
    </location>
</feature>
<dbReference type="PROSITE" id="PS50817">
    <property type="entry name" value="INTEIN_N_TER"/>
    <property type="match status" value="1"/>
</dbReference>
<dbReference type="Pfam" id="PF13448">
    <property type="entry name" value="DUF4114"/>
    <property type="match status" value="1"/>
</dbReference>
<dbReference type="Gene3D" id="2.170.16.10">
    <property type="entry name" value="Hedgehog/Intein (Hint) domain"/>
    <property type="match status" value="1"/>
</dbReference>
<dbReference type="InterPro" id="IPR018511">
    <property type="entry name" value="Hemolysin-typ_Ca-bd_CS"/>
</dbReference>
<dbReference type="PANTHER" id="PTHR38340:SF1">
    <property type="entry name" value="S-LAYER PROTEIN"/>
    <property type="match status" value="1"/>
</dbReference>
<dbReference type="InterPro" id="IPR006141">
    <property type="entry name" value="Intein_N"/>
</dbReference>
<evidence type="ECO:0000259" key="4">
    <source>
        <dbReference type="SMART" id="SM00306"/>
    </source>
</evidence>
<dbReference type="Pfam" id="PF17963">
    <property type="entry name" value="Big_9"/>
    <property type="match status" value="2"/>
</dbReference>
<evidence type="ECO:0000313" key="6">
    <source>
        <dbReference type="Proteomes" id="UP000306602"/>
    </source>
</evidence>
<dbReference type="InterPro" id="IPR003587">
    <property type="entry name" value="Hint_dom_N"/>
</dbReference>
<name>A0A4S4NGG9_9RHOB</name>
<dbReference type="Proteomes" id="UP000306602">
    <property type="component" value="Unassembled WGS sequence"/>
</dbReference>
<dbReference type="EMBL" id="SRKY01000001">
    <property type="protein sequence ID" value="THH38752.1"/>
    <property type="molecule type" value="Genomic_DNA"/>
</dbReference>